<proteinExistence type="predicted"/>
<dbReference type="EMBL" id="JABAFA010000004">
    <property type="protein sequence ID" value="NMD98409.1"/>
    <property type="molecule type" value="Genomic_DNA"/>
</dbReference>
<dbReference type="RefSeq" id="WP_170077128.1">
    <property type="nucleotide sequence ID" value="NZ_JABAFA010000004.1"/>
</dbReference>
<dbReference type="Proteomes" id="UP000543804">
    <property type="component" value="Unassembled WGS sequence"/>
</dbReference>
<gene>
    <name evidence="1" type="ORF">HF878_02770</name>
</gene>
<evidence type="ECO:0000313" key="2">
    <source>
        <dbReference type="Proteomes" id="UP000543804"/>
    </source>
</evidence>
<reference evidence="1 2" key="1">
    <citation type="submission" date="2020-04" db="EMBL/GenBank/DDBJ databases">
        <authorList>
            <person name="Hitch T.C.A."/>
            <person name="Wylensek D."/>
            <person name="Clavel T."/>
        </authorList>
    </citation>
    <scope>NUCLEOTIDE SEQUENCE [LARGE SCALE GENOMIC DNA]</scope>
    <source>
        <strain evidence="1 2">PG-130-P53-12</strain>
    </source>
</reference>
<evidence type="ECO:0008006" key="3">
    <source>
        <dbReference type="Google" id="ProtNLM"/>
    </source>
</evidence>
<name>A0A848B2D4_9FIRM</name>
<dbReference type="AlphaFoldDB" id="A0A848B2D4"/>
<organism evidence="1 2">
    <name type="scientific">Selenomonas bovis</name>
    <dbReference type="NCBI Taxonomy" id="416586"/>
    <lineage>
        <taxon>Bacteria</taxon>
        <taxon>Bacillati</taxon>
        <taxon>Bacillota</taxon>
        <taxon>Negativicutes</taxon>
        <taxon>Selenomonadales</taxon>
        <taxon>Selenomonadaceae</taxon>
        <taxon>Selenomonas</taxon>
    </lineage>
</organism>
<evidence type="ECO:0000313" key="1">
    <source>
        <dbReference type="EMBL" id="NMD98409.1"/>
    </source>
</evidence>
<comment type="caution">
    <text evidence="1">The sequence shown here is derived from an EMBL/GenBank/DDBJ whole genome shotgun (WGS) entry which is preliminary data.</text>
</comment>
<accession>A0A848B2D4</accession>
<sequence length="130" mass="14174">MRREQGFLMLEAALLGVFLALMAAMFILPRQAAALRTASTARQTAVHLAQQELVELETSARLSLPRETVRTGWLGPAEDLARHARAYEVRGEIVPDAAGWQLQASVSWEVRGEAASLTLGKWVGAHGKGR</sequence>
<keyword evidence="2" id="KW-1185">Reference proteome</keyword>
<protein>
    <recommendedName>
        <fullName evidence="3">Type II secretion system protein</fullName>
    </recommendedName>
</protein>